<name>A0ACB9Z3F7_9PEZI</name>
<sequence length="2371" mass="264849">MSYRGSLGRRAPQGHTPNNGQDINSRSRLLNGFFYAVIEGQRMIRKVDEAQKFLESIVNRDDKSDCIERLVSSKLGRDALHKSLISSTSAQFLNTYVSDLLQCLSDPALKRICDGELLDQVLWAMVDPPAFWNTLVQHFKSKQLEPQAVDGFAWLLLQLVLLPSAQSSAFRQTAESLLKDQTLDKSGSSTAHILFQKIRSLVQQSQAGGNPELVDDFGPGGRHDNDFINYHDICIHPTRAELQSKERPFYMQASAAFELPIEDRAYAQLANQFRLLREDMLADIREDLKNAKRANSKPGSKPSKKHMMITNLTLEEVTVTSVKKGIPSTLVLKCEQDILNMPGASVEKRKKELNNRPGFLRHRGFGCLMHGGSILAFATLDRNEDKLALSPPHLCLQITDAGILRETLSVLRTSTVDFLLASTPMFAYEPILERLQRKTDVELEPDILIHSETPMESTIQPIDIIDALEESLAVQSDLQQLIQTTRQVNLDPSQIMALVHGLRYQTCLIQGPPGTGKSLVGALLTKILLDTTKERLLVLSYTNHALDQFIEDLLDIGIDDNNIVRLGSKSTDRTMPLLLRNQTPNSTKMTRPRYDRIRVQEEKLDSLTESIDQCFRSYRQEKIPPLQLLQYLEFSEAEGRFYDALSIPEAAPGEVRVGKKGAPMRPDYLYSRWVNGQKAGPFTKDKLDASCSDIWNMKKPDRLAKVQQWEQDIHQENTVTLANQMAEFNKTQKILQGLRNEKTEQTLRSKRIICCTTTAASTSAREIQAAAPGIVVVEEAGEILESHILAAMGPSTKQLIQIGDHKQLRPKVKNYKLTVEAGHGYDLNRSLFERLILQGRPHCTLLNQHRMRPEISAMIRHNYPALQDAKDTENRPHLLGFQSDVVFVNHNHPEVGINFLVDKLDQGTGSSKQNIYEADMVLKCVRYLGQQHYKTTDIVVLTPYLGQLSLLRNKLSEDLDPVLNDLDSHDLVDAGEMPAASAEVNKKPIRLSTIDNYQGEESDIVVASLTRSNEDGDIGFMAAPERLNVLISRARNALIMIGSADTFMNAKKGSEEWTQLFDHLKADGRIHDGFPLKCEKHPDMRRIARSVEDFDLYCPDGGCALPCNELLSCGKHKCPKRCHLRIDHSKVQCYEVMRDVCPDNHKLMWNCSDKARPACQSCRREKEERDRKARRDKDLELERQAKQLAYAKQLQAIQDGIAAQRKALKDRQEEVLRQQTLQQHSAELSRLTEQVKKPIKTAKPPQSQASKQQPVPDAAKPVENKAPSTGSEATPVNVSVPSTNDNGNDKDDGDSNTPEATPDSSHEPEPEPEPEAEPEPMPEPKGPSPAEADWQHQKDYENASNESLDSLFKMIGLESVKKGFLNIKARIDTSLRQGADIKDERFGAALLGNPGTGKTTVARLYAKFLSSVGAIPGDHFEETTGSRLANDGVKGCKDLIDKILNNGGGVFFLDEAYQIVSSSSFGGAQVLDFLLAEIENLTGKVVFVFAGYRKQMEAFFAHNPGIPSRIPIQLDFQDYEDDELLRIVNFQLEKKYGSRMKVQGGLGGLYMRVVARRIGRGRGREGFGNAREVQNVLSILLGRQADRLHRERRQGKTPDDLLLQEIDLVGPEPAAEISKNKDWIKLRGMIGLESVKQSITVLVDRLQTNYQRELKEVPLVECSLNKVFMGNPGTGKTTVAKLYGKILKALGLLSNGEVVIKNPADFVGGALGQSEKNTKAILDSTKGKVLIIDEAYMLASGTSDSGGASDPYKTAVVDTIVAEVQSTALEDRCVLLLGYSDQMTSMFQKVNPGLTRRFPLSSAFVFEDYADGELRAILDLKLRQQGFRASEPAKQVVLEVLGRARNRPNFGNAGEVDILLDQAKERQQKRLSKFPGAKNVDLLVPEDIDPDFDRGERAATNIRMLFKDVIGCEDVVEQLEGYQQVVQNMKAMDMDPRSQIPFGFLFRGPPGTGKTTTARKMGKIYYDMGFLAEATVVECSATDIIGQYVGQTGPKVQDMFNKALGRVLFVDEAYRLAEGHFAKEAMDEIVDCMTKERFQNKLVVILAGYDNDINRLMSQNPGLTSRFPETISFDNLPPRHCRDLLLQCLQRKKLDVSGLEASPTLDGRLLSLFGTLAQTPSWGNARDIQTLAKSVFSKIMKSKTPDPNRAVPEGLVLDAINKMIKERTERAAAVNSGPLSFPFHPLQQQQQKQPPPPPPQIATTTTTAAEATPDEQEQEKEPPATDEDGPKNPPSGKSGSIRDAGVSDAVWEQLERDKAAAEQRQRELAAAREEAAELEREIRRQEEELKRQKDEAARREVLLKLEAARMERERAERARREMEERLRKEREVQARLQRMGRCPMGYDWIAQGGGYRCAGGSHFLGNGELGI</sequence>
<accession>A0ACB9Z3F7</accession>
<proteinExistence type="predicted"/>
<reference evidence="1 2" key="1">
    <citation type="journal article" date="2022" name="New Phytol.">
        <title>Ecological generalism drives hyperdiversity of secondary metabolite gene clusters in xylarialean endophytes.</title>
        <authorList>
            <person name="Franco M.E.E."/>
            <person name="Wisecaver J.H."/>
            <person name="Arnold A.E."/>
            <person name="Ju Y.M."/>
            <person name="Slot J.C."/>
            <person name="Ahrendt S."/>
            <person name="Moore L.P."/>
            <person name="Eastman K.E."/>
            <person name="Scott K."/>
            <person name="Konkel Z."/>
            <person name="Mondo S.J."/>
            <person name="Kuo A."/>
            <person name="Hayes R.D."/>
            <person name="Haridas S."/>
            <person name="Andreopoulos B."/>
            <person name="Riley R."/>
            <person name="LaButti K."/>
            <person name="Pangilinan J."/>
            <person name="Lipzen A."/>
            <person name="Amirebrahimi M."/>
            <person name="Yan J."/>
            <person name="Adam C."/>
            <person name="Keymanesh K."/>
            <person name="Ng V."/>
            <person name="Louie K."/>
            <person name="Northen T."/>
            <person name="Drula E."/>
            <person name="Henrissat B."/>
            <person name="Hsieh H.M."/>
            <person name="Youens-Clark K."/>
            <person name="Lutzoni F."/>
            <person name="Miadlikowska J."/>
            <person name="Eastwood D.C."/>
            <person name="Hamelin R.C."/>
            <person name="Grigoriev I.V."/>
            <person name="U'Ren J.M."/>
        </authorList>
    </citation>
    <scope>NUCLEOTIDE SEQUENCE [LARGE SCALE GENOMIC DNA]</scope>
    <source>
        <strain evidence="1 2">CBS 119005</strain>
    </source>
</reference>
<evidence type="ECO:0000313" key="1">
    <source>
        <dbReference type="EMBL" id="KAI4865901.1"/>
    </source>
</evidence>
<keyword evidence="1" id="KW-0378">Hydrolase</keyword>
<comment type="caution">
    <text evidence="1">The sequence shown here is derived from an EMBL/GenBank/DDBJ whole genome shotgun (WGS) entry which is preliminary data.</text>
</comment>
<evidence type="ECO:0000313" key="2">
    <source>
        <dbReference type="Proteomes" id="UP001497700"/>
    </source>
</evidence>
<gene>
    <name evidence="1" type="ORF">F4820DRAFT_274092</name>
</gene>
<dbReference type="Proteomes" id="UP001497700">
    <property type="component" value="Unassembled WGS sequence"/>
</dbReference>
<protein>
    <submittedName>
        <fullName evidence="1">P-loop containing nucleoside triphosphate hydrolase protein</fullName>
    </submittedName>
</protein>
<dbReference type="EMBL" id="MU393465">
    <property type="protein sequence ID" value="KAI4865901.1"/>
    <property type="molecule type" value="Genomic_DNA"/>
</dbReference>
<organism evidence="1 2">
    <name type="scientific">Hypoxylon rubiginosum</name>
    <dbReference type="NCBI Taxonomy" id="110542"/>
    <lineage>
        <taxon>Eukaryota</taxon>
        <taxon>Fungi</taxon>
        <taxon>Dikarya</taxon>
        <taxon>Ascomycota</taxon>
        <taxon>Pezizomycotina</taxon>
        <taxon>Sordariomycetes</taxon>
        <taxon>Xylariomycetidae</taxon>
        <taxon>Xylariales</taxon>
        <taxon>Hypoxylaceae</taxon>
        <taxon>Hypoxylon</taxon>
    </lineage>
</organism>
<keyword evidence="2" id="KW-1185">Reference proteome</keyword>